<feature type="signal peptide" evidence="2">
    <location>
        <begin position="1"/>
        <end position="19"/>
    </location>
</feature>
<dbReference type="WBParaSite" id="PDA_v2.g14126.t1">
    <property type="protein sequence ID" value="PDA_v2.g14126.t1"/>
    <property type="gene ID" value="PDA_v2.g14126"/>
</dbReference>
<evidence type="ECO:0000313" key="4">
    <source>
        <dbReference type="WBParaSite" id="PDA_v2.g14126.t1"/>
    </source>
</evidence>
<feature type="chain" id="PRO_5037892537" evidence="2">
    <location>
        <begin position="20"/>
        <end position="172"/>
    </location>
</feature>
<dbReference type="Proteomes" id="UP000887578">
    <property type="component" value="Unplaced"/>
</dbReference>
<protein>
    <submittedName>
        <fullName evidence="4">Transmembrane protein</fullName>
    </submittedName>
</protein>
<keyword evidence="1" id="KW-0812">Transmembrane</keyword>
<feature type="transmembrane region" description="Helical" evidence="1">
    <location>
        <begin position="53"/>
        <end position="77"/>
    </location>
</feature>
<dbReference type="PROSITE" id="PS51257">
    <property type="entry name" value="PROKAR_LIPOPROTEIN"/>
    <property type="match status" value="1"/>
</dbReference>
<name>A0A914P7Z0_9BILA</name>
<keyword evidence="3" id="KW-1185">Reference proteome</keyword>
<evidence type="ECO:0000256" key="2">
    <source>
        <dbReference type="SAM" id="SignalP"/>
    </source>
</evidence>
<dbReference type="AlphaFoldDB" id="A0A914P7Z0"/>
<evidence type="ECO:0000256" key="1">
    <source>
        <dbReference type="SAM" id="Phobius"/>
    </source>
</evidence>
<reference evidence="4" key="1">
    <citation type="submission" date="2022-11" db="UniProtKB">
        <authorList>
            <consortium name="WormBaseParasite"/>
        </authorList>
    </citation>
    <scope>IDENTIFICATION</scope>
</reference>
<keyword evidence="2" id="KW-0732">Signal</keyword>
<keyword evidence="1" id="KW-1133">Transmembrane helix</keyword>
<sequence length="172" mass="19223">MFIKVLALLFFLTISSCFAAINDCDVDKVRTGKCKKEDFGEYFLMITFPMDEFILPGIAFLMAVLPSLICLIIMIVFAHKPLQHDPTEEDIEAIQEDEADLDAKNKKFLSNMKNKKNFSNQKAKNQKMKEFEIKNENVNQEDNQTVPIQPVQDGVGGASVVGQSAISGASKI</sequence>
<evidence type="ECO:0000313" key="3">
    <source>
        <dbReference type="Proteomes" id="UP000887578"/>
    </source>
</evidence>
<proteinExistence type="predicted"/>
<keyword evidence="1" id="KW-0472">Membrane</keyword>
<organism evidence="3 4">
    <name type="scientific">Panagrolaimus davidi</name>
    <dbReference type="NCBI Taxonomy" id="227884"/>
    <lineage>
        <taxon>Eukaryota</taxon>
        <taxon>Metazoa</taxon>
        <taxon>Ecdysozoa</taxon>
        <taxon>Nematoda</taxon>
        <taxon>Chromadorea</taxon>
        <taxon>Rhabditida</taxon>
        <taxon>Tylenchina</taxon>
        <taxon>Panagrolaimomorpha</taxon>
        <taxon>Panagrolaimoidea</taxon>
        <taxon>Panagrolaimidae</taxon>
        <taxon>Panagrolaimus</taxon>
    </lineage>
</organism>
<accession>A0A914P7Z0</accession>